<dbReference type="AlphaFoldDB" id="A0AA39UDF3"/>
<feature type="region of interest" description="Disordered" evidence="1">
    <location>
        <begin position="263"/>
        <end position="304"/>
    </location>
</feature>
<feature type="compositionally biased region" description="Basic and acidic residues" evidence="1">
    <location>
        <begin position="288"/>
        <end position="304"/>
    </location>
</feature>
<reference evidence="2" key="1">
    <citation type="submission" date="2023-06" db="EMBL/GenBank/DDBJ databases">
        <authorList>
            <consortium name="Lawrence Berkeley National Laboratory"/>
            <person name="Ahrendt S."/>
            <person name="Sahu N."/>
            <person name="Indic B."/>
            <person name="Wong-Bajracharya J."/>
            <person name="Merenyi Z."/>
            <person name="Ke H.-M."/>
            <person name="Monk M."/>
            <person name="Kocsube S."/>
            <person name="Drula E."/>
            <person name="Lipzen A."/>
            <person name="Balint B."/>
            <person name="Henrissat B."/>
            <person name="Andreopoulos B."/>
            <person name="Martin F.M."/>
            <person name="Harder C.B."/>
            <person name="Rigling D."/>
            <person name="Ford K.L."/>
            <person name="Foster G.D."/>
            <person name="Pangilinan J."/>
            <person name="Papanicolaou A."/>
            <person name="Barry K."/>
            <person name="LaButti K."/>
            <person name="Viragh M."/>
            <person name="Koriabine M."/>
            <person name="Yan M."/>
            <person name="Riley R."/>
            <person name="Champramary S."/>
            <person name="Plett K.L."/>
            <person name="Tsai I.J."/>
            <person name="Slot J."/>
            <person name="Sipos G."/>
            <person name="Plett J."/>
            <person name="Nagy L.G."/>
            <person name="Grigoriev I.V."/>
        </authorList>
    </citation>
    <scope>NUCLEOTIDE SEQUENCE</scope>
    <source>
        <strain evidence="2">ICMP 16352</strain>
    </source>
</reference>
<feature type="compositionally biased region" description="Acidic residues" evidence="1">
    <location>
        <begin position="797"/>
        <end position="818"/>
    </location>
</feature>
<evidence type="ECO:0000256" key="1">
    <source>
        <dbReference type="SAM" id="MobiDB-lite"/>
    </source>
</evidence>
<feature type="region of interest" description="Disordered" evidence="1">
    <location>
        <begin position="785"/>
        <end position="827"/>
    </location>
</feature>
<evidence type="ECO:0000313" key="3">
    <source>
        <dbReference type="Proteomes" id="UP001175227"/>
    </source>
</evidence>
<dbReference type="EMBL" id="JAUEPR010000026">
    <property type="protein sequence ID" value="KAK0474615.1"/>
    <property type="molecule type" value="Genomic_DNA"/>
</dbReference>
<proteinExistence type="predicted"/>
<feature type="compositionally biased region" description="Basic and acidic residues" evidence="1">
    <location>
        <begin position="785"/>
        <end position="796"/>
    </location>
</feature>
<accession>A0AA39UDF3</accession>
<name>A0AA39UDF3_9AGAR</name>
<dbReference type="Proteomes" id="UP001175227">
    <property type="component" value="Unassembled WGS sequence"/>
</dbReference>
<protein>
    <submittedName>
        <fullName evidence="2">Uncharacterized protein</fullName>
    </submittedName>
</protein>
<evidence type="ECO:0000313" key="2">
    <source>
        <dbReference type="EMBL" id="KAK0474615.1"/>
    </source>
</evidence>
<comment type="caution">
    <text evidence="2">The sequence shown here is derived from an EMBL/GenBank/DDBJ whole genome shotgun (WGS) entry which is preliminary data.</text>
</comment>
<sequence>MYSEQTSIPLLAVVPGRDEGEVVLHNDVCLLTNHWKHESAKSWLKALCVLDGVAFHIRVLCFNNSPLAPWSGTDIIVEKHPDVQMIMANDDTLKKFKEILPRWKQAFANAVAISPLVLILGKGIGQMLNTSQALQNPILGLESKAGIHTCQWLQSTEDKWMASLVRTKGRGASFHIALDPHFQGSLVMMFARVQRWGHENFCDFLDEKTGKEPWRLPAATAPLTMEDVDPMSVEEIIVGNLPQSQEHDNSLLNAKEVEYHTKKLTQDDNQSWNAVPVSALSRKHRRSRSPEASDTKAKKTKVDHNLSRSEIGICSPLVWVQSTDTHASFDYFPLQSNEVDDREMITAWNDCVMLDNPRYRLPEMGKGMDNSMITTMAHSVAMDNPSMTLETFQNYNIYHYMRAHHPLSRSLPNLSLVGNVDSLREVQDHQRQASKEMKDNINVNMSLRELFEEGLEQEGHVLNALALPLSYQATVEHLNTHPICRQIYLIQRIQYPQQASGWWLPRAPSATCIVIAMVLKSTWGTGHLVSFQVQMNERPRWYCWNLDWPCNYMRPDTHHAVLTLKNSIVKGHHIYATTTLAKSVMGWIHTCMLEYRIANVLHPELHELPLRIMCHFYRVMTNDDNKGFHYLEIPEMSRNGLLNIIALGNLCIFSSALLPCIEESPEQVKIVIAMATGAYLSLIRYLKAQYRLIFLSSPENEAAAKSPCVQSMDIGDFANEVNASLNTFLHIDLMDEFLYTYKNEQKKCLHLHPVFDIRHKEDILDLGIYNKCDMFESSQASVKHMEMKDFDGKETDNEGSFDEEEQSQSGDQDEENSEDASGLEYKP</sequence>
<gene>
    <name evidence="2" type="ORF">IW261DRAFT_1422904</name>
</gene>
<keyword evidence="3" id="KW-1185">Reference proteome</keyword>
<organism evidence="2 3">
    <name type="scientific">Armillaria novae-zelandiae</name>
    <dbReference type="NCBI Taxonomy" id="153914"/>
    <lineage>
        <taxon>Eukaryota</taxon>
        <taxon>Fungi</taxon>
        <taxon>Dikarya</taxon>
        <taxon>Basidiomycota</taxon>
        <taxon>Agaricomycotina</taxon>
        <taxon>Agaricomycetes</taxon>
        <taxon>Agaricomycetidae</taxon>
        <taxon>Agaricales</taxon>
        <taxon>Marasmiineae</taxon>
        <taxon>Physalacriaceae</taxon>
        <taxon>Armillaria</taxon>
    </lineage>
</organism>